<feature type="transmembrane region" description="Helical" evidence="1">
    <location>
        <begin position="156"/>
        <end position="174"/>
    </location>
</feature>
<protein>
    <recommendedName>
        <fullName evidence="4">DUF4386 family protein</fullName>
    </recommendedName>
</protein>
<feature type="transmembrane region" description="Helical" evidence="1">
    <location>
        <begin position="65"/>
        <end position="88"/>
    </location>
</feature>
<dbReference type="InterPro" id="IPR025495">
    <property type="entry name" value="DUF4386"/>
</dbReference>
<evidence type="ECO:0000313" key="3">
    <source>
        <dbReference type="Proteomes" id="UP000267128"/>
    </source>
</evidence>
<evidence type="ECO:0008006" key="4">
    <source>
        <dbReference type="Google" id="ProtNLM"/>
    </source>
</evidence>
<dbReference type="AlphaFoldDB" id="A0A3N0CFC1"/>
<keyword evidence="3" id="KW-1185">Reference proteome</keyword>
<comment type="caution">
    <text evidence="2">The sequence shown here is derived from an EMBL/GenBank/DDBJ whole genome shotgun (WGS) entry which is preliminary data.</text>
</comment>
<feature type="transmembrane region" description="Helical" evidence="1">
    <location>
        <begin position="181"/>
        <end position="200"/>
    </location>
</feature>
<sequence>MSAPSDLLVEPTTNQERGFTAWPLWLALTGLLGVASTVAFDKRVDADGDFDYPVTVADMADLDHLFFRIGGFTGYLTVIAMLVTAAVWRQRVERRHPWSVGATVVTFGLVSAAGAMALVYGWKGALGNYLHGAAEENTYDDQGLYVLYNINDFGPYFAWLPVLVAALGLAYMAFREGLVSKVLGFFAGLMAVLLLGMVAVTGVPGLPALISVGVLIAGIWLAVGRSAITQEEK</sequence>
<dbReference type="RefSeq" id="WP_123227434.1">
    <property type="nucleotide sequence ID" value="NZ_RJSE01000007.1"/>
</dbReference>
<accession>A0A3N0CFC1</accession>
<feature type="transmembrane region" description="Helical" evidence="1">
    <location>
        <begin position="206"/>
        <end position="223"/>
    </location>
</feature>
<dbReference type="Proteomes" id="UP000267128">
    <property type="component" value="Unassembled WGS sequence"/>
</dbReference>
<organism evidence="2 3">
    <name type="scientific">Nocardioides marmoriginsengisoli</name>
    <dbReference type="NCBI Taxonomy" id="661483"/>
    <lineage>
        <taxon>Bacteria</taxon>
        <taxon>Bacillati</taxon>
        <taxon>Actinomycetota</taxon>
        <taxon>Actinomycetes</taxon>
        <taxon>Propionibacteriales</taxon>
        <taxon>Nocardioidaceae</taxon>
        <taxon>Nocardioides</taxon>
    </lineage>
</organism>
<proteinExistence type="predicted"/>
<keyword evidence="1" id="KW-0472">Membrane</keyword>
<name>A0A3N0CFC1_9ACTN</name>
<dbReference type="EMBL" id="RJSE01000007">
    <property type="protein sequence ID" value="RNL62138.1"/>
    <property type="molecule type" value="Genomic_DNA"/>
</dbReference>
<reference evidence="2 3" key="1">
    <citation type="submission" date="2018-11" db="EMBL/GenBank/DDBJ databases">
        <authorList>
            <person name="Li F."/>
        </authorList>
    </citation>
    <scope>NUCLEOTIDE SEQUENCE [LARGE SCALE GENOMIC DNA]</scope>
    <source>
        <strain evidence="2 3">Gsoil 097</strain>
    </source>
</reference>
<keyword evidence="1" id="KW-0812">Transmembrane</keyword>
<dbReference type="Pfam" id="PF14329">
    <property type="entry name" value="DUF4386"/>
    <property type="match status" value="1"/>
</dbReference>
<evidence type="ECO:0000313" key="2">
    <source>
        <dbReference type="EMBL" id="RNL62138.1"/>
    </source>
</evidence>
<keyword evidence="1" id="KW-1133">Transmembrane helix</keyword>
<dbReference type="OrthoDB" id="5066337at2"/>
<feature type="transmembrane region" description="Helical" evidence="1">
    <location>
        <begin position="21"/>
        <end position="40"/>
    </location>
</feature>
<gene>
    <name evidence="2" type="ORF">EFK50_10060</name>
</gene>
<feature type="transmembrane region" description="Helical" evidence="1">
    <location>
        <begin position="100"/>
        <end position="122"/>
    </location>
</feature>
<evidence type="ECO:0000256" key="1">
    <source>
        <dbReference type="SAM" id="Phobius"/>
    </source>
</evidence>